<dbReference type="PANTHER" id="PTHR43142">
    <property type="entry name" value="CARBOXYLIC ESTER HYDROLASE"/>
    <property type="match status" value="1"/>
</dbReference>
<evidence type="ECO:0000313" key="9">
    <source>
        <dbReference type="Proteomes" id="UP000037510"/>
    </source>
</evidence>
<dbReference type="InterPro" id="IPR002018">
    <property type="entry name" value="CarbesteraseB"/>
</dbReference>
<evidence type="ECO:0000256" key="4">
    <source>
        <dbReference type="ARBA" id="ARBA00023157"/>
    </source>
</evidence>
<sequence length="490" mass="55110">MIKVPDEENCVVQTKDGPVFGFIEKIDDGVYYKFKGIPYAKPPVGSLRFLSCFLQPPAPIQPWTELKDCTKDVPLPLSIDLAQEVTGSEDCLYIEISSPSIQPDKPLPVMFWIGCYCFAYLADGIYDPTFINSQDVVFVRCGYRLGPLGFLSVNDFTAPGNSGLKDIVMALKWVQRNISAFGGDPTNVTLFGNSAGGAMVHFMMLSPMATGLFHKAIIQSACALNNWSLAKNPSQPVMELAKLLGIKTTYKIEIVEELKSVSAMAIMEAFALMCRKSKEEDENQIIDAVFKPCIEIEFEGQPAFLTRSAPSLLKSGNFYKVPLIIGSNNIEGAVLQYFKQDFYKDFQKYNDNVCLLVPKSLGGEEKITKSIGQQLVKFYMGGEEQLREDTKSQYLQLVSDYYFLYYVNRTVRLHTQFAPECPVYYYIINYAGEWTVPNEYDYFNSMGHSAEIPFIFGLKMADSPICKGSRDSVKTRSRVVKMWTNFAKYG</sequence>
<name>A0A0L7LKF4_OPEBR</name>
<dbReference type="Gene3D" id="3.40.50.1820">
    <property type="entry name" value="alpha/beta hydrolase"/>
    <property type="match status" value="1"/>
</dbReference>
<accession>A0A0L7LKF4</accession>
<dbReference type="Pfam" id="PF00135">
    <property type="entry name" value="COesterase"/>
    <property type="match status" value="1"/>
</dbReference>
<gene>
    <name evidence="8" type="ORF">OBRU01_06736</name>
</gene>
<dbReference type="AlphaFoldDB" id="A0A0L7LKF4"/>
<evidence type="ECO:0000256" key="5">
    <source>
        <dbReference type="ARBA" id="ARBA00023180"/>
    </source>
</evidence>
<comment type="caution">
    <text evidence="8">The sequence shown here is derived from an EMBL/GenBank/DDBJ whole genome shotgun (WGS) entry which is preliminary data.</text>
</comment>
<evidence type="ECO:0000256" key="3">
    <source>
        <dbReference type="ARBA" id="ARBA00022801"/>
    </source>
</evidence>
<evidence type="ECO:0000256" key="2">
    <source>
        <dbReference type="ARBA" id="ARBA00022487"/>
    </source>
</evidence>
<organism evidence="8 9">
    <name type="scientific">Operophtera brumata</name>
    <name type="common">Winter moth</name>
    <name type="synonym">Phalaena brumata</name>
    <dbReference type="NCBI Taxonomy" id="104452"/>
    <lineage>
        <taxon>Eukaryota</taxon>
        <taxon>Metazoa</taxon>
        <taxon>Ecdysozoa</taxon>
        <taxon>Arthropoda</taxon>
        <taxon>Hexapoda</taxon>
        <taxon>Insecta</taxon>
        <taxon>Pterygota</taxon>
        <taxon>Neoptera</taxon>
        <taxon>Endopterygota</taxon>
        <taxon>Lepidoptera</taxon>
        <taxon>Glossata</taxon>
        <taxon>Ditrysia</taxon>
        <taxon>Geometroidea</taxon>
        <taxon>Geometridae</taxon>
        <taxon>Larentiinae</taxon>
        <taxon>Operophtera</taxon>
    </lineage>
</organism>
<dbReference type="PANTHER" id="PTHR43142:SF1">
    <property type="entry name" value="CARBOXYLIC ESTER HYDROLASE"/>
    <property type="match status" value="1"/>
</dbReference>
<protein>
    <recommendedName>
        <fullName evidence="6">Carboxylic ester hydrolase</fullName>
        <ecNumber evidence="6">3.1.1.-</ecNumber>
    </recommendedName>
</protein>
<keyword evidence="2" id="KW-0719">Serine esterase</keyword>
<dbReference type="PROSITE" id="PS00122">
    <property type="entry name" value="CARBOXYLESTERASE_B_1"/>
    <property type="match status" value="1"/>
</dbReference>
<keyword evidence="3 6" id="KW-0378">Hydrolase</keyword>
<dbReference type="EC" id="3.1.1.-" evidence="6"/>
<dbReference type="GO" id="GO:0052689">
    <property type="term" value="F:carboxylic ester hydrolase activity"/>
    <property type="evidence" value="ECO:0007669"/>
    <property type="project" value="UniProtKB-KW"/>
</dbReference>
<dbReference type="Proteomes" id="UP000037510">
    <property type="component" value="Unassembled WGS sequence"/>
</dbReference>
<evidence type="ECO:0000259" key="7">
    <source>
        <dbReference type="Pfam" id="PF00135"/>
    </source>
</evidence>
<evidence type="ECO:0000256" key="1">
    <source>
        <dbReference type="ARBA" id="ARBA00005964"/>
    </source>
</evidence>
<dbReference type="SUPFAM" id="SSF53474">
    <property type="entry name" value="alpha/beta-Hydrolases"/>
    <property type="match status" value="1"/>
</dbReference>
<comment type="similarity">
    <text evidence="1 6">Belongs to the type-B carboxylesterase/lipase family.</text>
</comment>
<proteinExistence type="inferred from homology"/>
<keyword evidence="4" id="KW-1015">Disulfide bond</keyword>
<keyword evidence="5" id="KW-0325">Glycoprotein</keyword>
<evidence type="ECO:0000313" key="8">
    <source>
        <dbReference type="EMBL" id="KOB75849.1"/>
    </source>
</evidence>
<dbReference type="ESTHER" id="9neop-a0a0l7lkf4">
    <property type="family name" value="Carb_B_Arthropoda"/>
</dbReference>
<reference evidence="8 9" key="1">
    <citation type="journal article" date="2015" name="Genome Biol. Evol.">
        <title>The genome of winter moth (Operophtera brumata) provides a genomic perspective on sexual dimorphism and phenology.</title>
        <authorList>
            <person name="Derks M.F."/>
            <person name="Smit S."/>
            <person name="Salis L."/>
            <person name="Schijlen E."/>
            <person name="Bossers A."/>
            <person name="Mateman C."/>
            <person name="Pijl A.S."/>
            <person name="de Ridder D."/>
            <person name="Groenen M.A."/>
            <person name="Visser M.E."/>
            <person name="Megens H.J."/>
        </authorList>
    </citation>
    <scope>NUCLEOTIDE SEQUENCE [LARGE SCALE GENOMIC DNA]</scope>
    <source>
        <strain evidence="8">WM2013NL</strain>
        <tissue evidence="8">Head and thorax</tissue>
    </source>
</reference>
<evidence type="ECO:0000256" key="6">
    <source>
        <dbReference type="RuleBase" id="RU361235"/>
    </source>
</evidence>
<feature type="domain" description="Carboxylesterase type B" evidence="7">
    <location>
        <begin position="11"/>
        <end position="490"/>
    </location>
</feature>
<dbReference type="InterPro" id="IPR019826">
    <property type="entry name" value="Carboxylesterase_B_AS"/>
</dbReference>
<dbReference type="EMBL" id="JTDY01000795">
    <property type="protein sequence ID" value="KOB75849.1"/>
    <property type="molecule type" value="Genomic_DNA"/>
</dbReference>
<dbReference type="InterPro" id="IPR029058">
    <property type="entry name" value="AB_hydrolase_fold"/>
</dbReference>
<dbReference type="STRING" id="104452.A0A0L7LKF4"/>
<keyword evidence="9" id="KW-1185">Reference proteome</keyword>